<proteinExistence type="predicted"/>
<dbReference type="InterPro" id="IPR001898">
    <property type="entry name" value="SLC13A/DASS"/>
</dbReference>
<feature type="transmembrane region" description="Helical" evidence="6">
    <location>
        <begin position="438"/>
        <end position="456"/>
    </location>
</feature>
<evidence type="ECO:0000256" key="2">
    <source>
        <dbReference type="ARBA" id="ARBA00022692"/>
    </source>
</evidence>
<dbReference type="GeneID" id="78820186"/>
<keyword evidence="2 6" id="KW-0812">Transmembrane</keyword>
<keyword evidence="3 6" id="KW-1133">Transmembrane helix</keyword>
<dbReference type="RefSeq" id="WP_274325483.1">
    <property type="nucleotide sequence ID" value="NZ_CP118158.1"/>
</dbReference>
<comment type="subcellular location">
    <subcellularLocation>
        <location evidence="1">Membrane</location>
        <topology evidence="1">Multi-pass membrane protein</topology>
    </subcellularLocation>
</comment>
<feature type="transmembrane region" description="Helical" evidence="6">
    <location>
        <begin position="381"/>
        <end position="405"/>
    </location>
</feature>
<evidence type="ECO:0000256" key="5">
    <source>
        <dbReference type="SAM" id="MobiDB-lite"/>
    </source>
</evidence>
<feature type="transmembrane region" description="Helical" evidence="6">
    <location>
        <begin position="74"/>
        <end position="95"/>
    </location>
</feature>
<evidence type="ECO:0000256" key="4">
    <source>
        <dbReference type="ARBA" id="ARBA00023136"/>
    </source>
</evidence>
<dbReference type="AlphaFoldDB" id="A0ABD5Y2L8"/>
<comment type="caution">
    <text evidence="7">The sequence shown here is derived from an EMBL/GenBank/DDBJ whole genome shotgun (WGS) entry which is preliminary data.</text>
</comment>
<dbReference type="GO" id="GO:1905039">
    <property type="term" value="P:carboxylic acid transmembrane transport"/>
    <property type="evidence" value="ECO:0007669"/>
    <property type="project" value="UniProtKB-ARBA"/>
</dbReference>
<protein>
    <submittedName>
        <fullName evidence="7">SLC13 family permease</fullName>
    </submittedName>
</protein>
<feature type="region of interest" description="Disordered" evidence="5">
    <location>
        <begin position="165"/>
        <end position="193"/>
    </location>
</feature>
<evidence type="ECO:0000256" key="3">
    <source>
        <dbReference type="ARBA" id="ARBA00022989"/>
    </source>
</evidence>
<evidence type="ECO:0000256" key="6">
    <source>
        <dbReference type="SAM" id="Phobius"/>
    </source>
</evidence>
<dbReference type="PANTHER" id="PTHR10283:SF82">
    <property type="entry name" value="SOLUTE CARRIER FAMILY 13 MEMBER 2"/>
    <property type="match status" value="1"/>
</dbReference>
<feature type="transmembrane region" description="Helical" evidence="6">
    <location>
        <begin position="115"/>
        <end position="134"/>
    </location>
</feature>
<evidence type="ECO:0000313" key="7">
    <source>
        <dbReference type="EMBL" id="MFC7139916.1"/>
    </source>
</evidence>
<feature type="transmembrane region" description="Helical" evidence="6">
    <location>
        <begin position="468"/>
        <end position="488"/>
    </location>
</feature>
<accession>A0ABD5Y2L8</accession>
<keyword evidence="8" id="KW-1185">Reference proteome</keyword>
<evidence type="ECO:0000313" key="8">
    <source>
        <dbReference type="Proteomes" id="UP001596432"/>
    </source>
</evidence>
<organism evidence="7 8">
    <name type="scientific">Halosimplex aquaticum</name>
    <dbReference type="NCBI Taxonomy" id="3026162"/>
    <lineage>
        <taxon>Archaea</taxon>
        <taxon>Methanobacteriati</taxon>
        <taxon>Methanobacteriota</taxon>
        <taxon>Stenosarchaea group</taxon>
        <taxon>Halobacteria</taxon>
        <taxon>Halobacteriales</taxon>
        <taxon>Haloarculaceae</taxon>
        <taxon>Halosimplex</taxon>
    </lineage>
</organism>
<reference evidence="7 8" key="1">
    <citation type="journal article" date="2019" name="Int. J. Syst. Evol. Microbiol.">
        <title>The Global Catalogue of Microorganisms (GCM) 10K type strain sequencing project: providing services to taxonomists for standard genome sequencing and annotation.</title>
        <authorList>
            <consortium name="The Broad Institute Genomics Platform"/>
            <consortium name="The Broad Institute Genome Sequencing Center for Infectious Disease"/>
            <person name="Wu L."/>
            <person name="Ma J."/>
        </authorList>
    </citation>
    <scope>NUCLEOTIDE SEQUENCE [LARGE SCALE GENOMIC DNA]</scope>
    <source>
        <strain evidence="7 8">XZYJT29</strain>
    </source>
</reference>
<evidence type="ECO:0000256" key="1">
    <source>
        <dbReference type="ARBA" id="ARBA00004141"/>
    </source>
</evidence>
<dbReference type="Pfam" id="PF00939">
    <property type="entry name" value="Na_sulph_symp"/>
    <property type="match status" value="1"/>
</dbReference>
<dbReference type="GO" id="GO:0016020">
    <property type="term" value="C:membrane"/>
    <property type="evidence" value="ECO:0007669"/>
    <property type="project" value="UniProtKB-SubCell"/>
</dbReference>
<feature type="transmembrane region" description="Helical" evidence="6">
    <location>
        <begin position="48"/>
        <end position="67"/>
    </location>
</feature>
<feature type="transmembrane region" description="Helical" evidence="6">
    <location>
        <begin position="411"/>
        <end position="431"/>
    </location>
</feature>
<dbReference type="Proteomes" id="UP001596432">
    <property type="component" value="Unassembled WGS sequence"/>
</dbReference>
<dbReference type="EMBL" id="JBHTAS010000001">
    <property type="protein sequence ID" value="MFC7139916.1"/>
    <property type="molecule type" value="Genomic_DNA"/>
</dbReference>
<gene>
    <name evidence="7" type="ORF">ACFQMA_08725</name>
</gene>
<feature type="transmembrane region" description="Helical" evidence="6">
    <location>
        <begin position="349"/>
        <end position="369"/>
    </location>
</feature>
<feature type="transmembrane region" description="Helical" evidence="6">
    <location>
        <begin position="242"/>
        <end position="264"/>
    </location>
</feature>
<dbReference type="GO" id="GO:0008514">
    <property type="term" value="F:organic anion transmembrane transporter activity"/>
    <property type="evidence" value="ECO:0007669"/>
    <property type="project" value="UniProtKB-ARBA"/>
</dbReference>
<feature type="transmembrane region" description="Helical" evidence="6">
    <location>
        <begin position="509"/>
        <end position="535"/>
    </location>
</feature>
<feature type="transmembrane region" description="Helical" evidence="6">
    <location>
        <begin position="201"/>
        <end position="222"/>
    </location>
</feature>
<keyword evidence="4 6" id="KW-0472">Membrane</keyword>
<feature type="transmembrane region" description="Helical" evidence="6">
    <location>
        <begin position="300"/>
        <end position="320"/>
    </location>
</feature>
<sequence>MADRRALLAAGVAFVAVATVPVDGLPSHAQFALATAAFAGTLWVTGGLPLPITALTIPVVLTAFGVVPTAGAAVAGFADPIVFLLLAGFVLAEALQKHGTDRRIAYHVLAAVGTSPRRIVLAVMLATAALSMVISNSATTAMMVPIAIGIADRVGADAATGTADAGRVPTMATDETGGRADGTAPADANGDTSDGRSNFRLAMVLGVAYAASIGGVGTLIGTPPNAILVSQLAEQIGYTITFGEWLAVGLPFVAVGLPLTWYVLTVAVYPPQITDVTAARADARRYLRDVGPPSTDERRVLLITGLTAGLWLLGGFSFLFEGRLPATWYATLFGGSEGSLFGAGAHQGVLYYVTVGLAAIPALSIAGVLEWEDVQRIDWGTIVLLGGGITLANALAATNATQWLAANAVDAVAGAPLFLVALAVAAITIAVSELASNTAMAAISVPILIAMGPRYADQFAGDPTTASVFLAVTGGIAASFGFALPVATPPNAIAFGTGSMTKDDMLKPGILLDVAMAAVTAVLAYGLFTVVWPLLG</sequence>
<dbReference type="PANTHER" id="PTHR10283">
    <property type="entry name" value="SOLUTE CARRIER FAMILY 13 MEMBER"/>
    <property type="match status" value="1"/>
</dbReference>
<dbReference type="CDD" id="cd01115">
    <property type="entry name" value="SLC13_permease"/>
    <property type="match status" value="1"/>
</dbReference>
<name>A0ABD5Y2L8_9EURY</name>